<dbReference type="EMBL" id="UOFE01000027">
    <property type="protein sequence ID" value="VAW52344.1"/>
    <property type="molecule type" value="Genomic_DNA"/>
</dbReference>
<organism evidence="1">
    <name type="scientific">hydrothermal vent metagenome</name>
    <dbReference type="NCBI Taxonomy" id="652676"/>
    <lineage>
        <taxon>unclassified sequences</taxon>
        <taxon>metagenomes</taxon>
        <taxon>ecological metagenomes</taxon>
    </lineage>
</organism>
<protein>
    <submittedName>
        <fullName evidence="1">Uncharacterized protein</fullName>
    </submittedName>
</protein>
<proteinExistence type="predicted"/>
<dbReference type="AlphaFoldDB" id="A0A3B0X8R6"/>
<evidence type="ECO:0000313" key="1">
    <source>
        <dbReference type="EMBL" id="VAW52344.1"/>
    </source>
</evidence>
<sequence length="195" mass="22006">MALFVNTLIITSLFGTLVTADSKKLNIDIPSQISNTSSHSPGYSALRLLLDDEQYLTTIRRTKMIFTFSSISDNSIELIDNIAESSEQAIDNLDELAQKRPVIAFVDFSEKAITKATFDSLRMATAKEFIFGGENFEKDLLLSQLSILRLISHIAAQLEEVEPNEKRSLWLSKLSKQYEAYYQQVNMRISIKGQS</sequence>
<name>A0A3B0X8R6_9ZZZZ</name>
<accession>A0A3B0X8R6</accession>
<gene>
    <name evidence="1" type="ORF">MNBD_GAMMA05-703</name>
</gene>
<reference evidence="1" key="1">
    <citation type="submission" date="2018-06" db="EMBL/GenBank/DDBJ databases">
        <authorList>
            <person name="Zhirakovskaya E."/>
        </authorList>
    </citation>
    <scope>NUCLEOTIDE SEQUENCE</scope>
</reference>